<evidence type="ECO:0000313" key="2">
    <source>
        <dbReference type="EMBL" id="MCG2614879.1"/>
    </source>
</evidence>
<feature type="transmembrane region" description="Helical" evidence="1">
    <location>
        <begin position="33"/>
        <end position="50"/>
    </location>
</feature>
<keyword evidence="1" id="KW-0812">Transmembrane</keyword>
<dbReference type="Proteomes" id="UP001165367">
    <property type="component" value="Unassembled WGS sequence"/>
</dbReference>
<dbReference type="RefSeq" id="WP_237871702.1">
    <property type="nucleotide sequence ID" value="NZ_JAKLTR010000006.1"/>
</dbReference>
<keyword evidence="1" id="KW-0472">Membrane</keyword>
<reference evidence="2" key="1">
    <citation type="submission" date="2022-01" db="EMBL/GenBank/DDBJ databases">
        <authorList>
            <person name="Jo J.-H."/>
            <person name="Im W.-T."/>
        </authorList>
    </citation>
    <scope>NUCLEOTIDE SEQUENCE</scope>
    <source>
        <strain evidence="2">NA20</strain>
    </source>
</reference>
<comment type="caution">
    <text evidence="2">The sequence shown here is derived from an EMBL/GenBank/DDBJ whole genome shotgun (WGS) entry which is preliminary data.</text>
</comment>
<evidence type="ECO:0000313" key="3">
    <source>
        <dbReference type="Proteomes" id="UP001165367"/>
    </source>
</evidence>
<evidence type="ECO:0008006" key="4">
    <source>
        <dbReference type="Google" id="ProtNLM"/>
    </source>
</evidence>
<name>A0ABS9KRH9_9BACT</name>
<protein>
    <recommendedName>
        <fullName evidence="4">DUF1049 domain-containing protein</fullName>
    </recommendedName>
</protein>
<keyword evidence="1" id="KW-1133">Transmembrane helix</keyword>
<proteinExistence type="predicted"/>
<evidence type="ECO:0000256" key="1">
    <source>
        <dbReference type="SAM" id="Phobius"/>
    </source>
</evidence>
<sequence length="103" mass="11543">MKSIIATVAFLVIIYLSFGPAISFKPFRIRFNEWYGLVAVILISIAISLIKSQAEKKAYREGFKMGADMATTELTNLFNEKIEALQPKHKPGSYQADSIGKKQ</sequence>
<keyword evidence="3" id="KW-1185">Reference proteome</keyword>
<gene>
    <name evidence="2" type="ORF">LZZ85_11325</name>
</gene>
<dbReference type="EMBL" id="JAKLTR010000006">
    <property type="protein sequence ID" value="MCG2614879.1"/>
    <property type="molecule type" value="Genomic_DNA"/>
</dbReference>
<organism evidence="2 3">
    <name type="scientific">Terrimonas ginsenosidimutans</name>
    <dbReference type="NCBI Taxonomy" id="2908004"/>
    <lineage>
        <taxon>Bacteria</taxon>
        <taxon>Pseudomonadati</taxon>
        <taxon>Bacteroidota</taxon>
        <taxon>Chitinophagia</taxon>
        <taxon>Chitinophagales</taxon>
        <taxon>Chitinophagaceae</taxon>
        <taxon>Terrimonas</taxon>
    </lineage>
</organism>
<accession>A0ABS9KRH9</accession>